<feature type="transmembrane region" description="Helical" evidence="1">
    <location>
        <begin position="6"/>
        <end position="25"/>
    </location>
</feature>
<keyword evidence="1" id="KW-0812">Transmembrane</keyword>
<evidence type="ECO:0000313" key="2">
    <source>
        <dbReference type="EMBL" id="RIB23663.1"/>
    </source>
</evidence>
<sequence>MKFENFYLTCIAIIICVYITFAPNIEAYDAEVSLDLHACSCKIWVENSTHYRIGGDGPNDYYDCSSGNDLKKINFPNETFWVHAKVLDSLRQEKIRGPFDSKTCLRIHGYLDRWYFDAWSC</sequence>
<keyword evidence="3" id="KW-1185">Reference proteome</keyword>
<keyword evidence="1" id="KW-0472">Membrane</keyword>
<evidence type="ECO:0000313" key="3">
    <source>
        <dbReference type="Proteomes" id="UP000266673"/>
    </source>
</evidence>
<dbReference type="Proteomes" id="UP000266673">
    <property type="component" value="Unassembled WGS sequence"/>
</dbReference>
<proteinExistence type="predicted"/>
<evidence type="ECO:0000256" key="1">
    <source>
        <dbReference type="SAM" id="Phobius"/>
    </source>
</evidence>
<dbReference type="EMBL" id="QKWP01000249">
    <property type="protein sequence ID" value="RIB23663.1"/>
    <property type="molecule type" value="Genomic_DNA"/>
</dbReference>
<organism evidence="2 3">
    <name type="scientific">Gigaspora rosea</name>
    <dbReference type="NCBI Taxonomy" id="44941"/>
    <lineage>
        <taxon>Eukaryota</taxon>
        <taxon>Fungi</taxon>
        <taxon>Fungi incertae sedis</taxon>
        <taxon>Mucoromycota</taxon>
        <taxon>Glomeromycotina</taxon>
        <taxon>Glomeromycetes</taxon>
        <taxon>Diversisporales</taxon>
        <taxon>Gigasporaceae</taxon>
        <taxon>Gigaspora</taxon>
    </lineage>
</organism>
<accession>A0A397VUI9</accession>
<protein>
    <submittedName>
        <fullName evidence="2">Uncharacterized protein</fullName>
    </submittedName>
</protein>
<keyword evidence="1" id="KW-1133">Transmembrane helix</keyword>
<dbReference type="OrthoDB" id="2303972at2759"/>
<dbReference type="AlphaFoldDB" id="A0A397VUI9"/>
<name>A0A397VUI9_9GLOM</name>
<reference evidence="2 3" key="1">
    <citation type="submission" date="2018-06" db="EMBL/GenBank/DDBJ databases">
        <title>Comparative genomics reveals the genomic features of Rhizophagus irregularis, R. cerebriforme, R. diaphanum and Gigaspora rosea, and their symbiotic lifestyle signature.</title>
        <authorList>
            <person name="Morin E."/>
            <person name="San Clemente H."/>
            <person name="Chen E.C.H."/>
            <person name="De La Providencia I."/>
            <person name="Hainaut M."/>
            <person name="Kuo A."/>
            <person name="Kohler A."/>
            <person name="Murat C."/>
            <person name="Tang N."/>
            <person name="Roy S."/>
            <person name="Loubradou J."/>
            <person name="Henrissat B."/>
            <person name="Grigoriev I.V."/>
            <person name="Corradi N."/>
            <person name="Roux C."/>
            <person name="Martin F.M."/>
        </authorList>
    </citation>
    <scope>NUCLEOTIDE SEQUENCE [LARGE SCALE GENOMIC DNA]</scope>
    <source>
        <strain evidence="2 3">DAOM 194757</strain>
    </source>
</reference>
<gene>
    <name evidence="2" type="ORF">C2G38_2242520</name>
</gene>
<comment type="caution">
    <text evidence="2">The sequence shown here is derived from an EMBL/GenBank/DDBJ whole genome shotgun (WGS) entry which is preliminary data.</text>
</comment>